<protein>
    <recommendedName>
        <fullName evidence="3">XRE family transcriptional regulator</fullName>
    </recommendedName>
</protein>
<organism evidence="1 2">
    <name type="scientific">Actinomadura decatromicini</name>
    <dbReference type="NCBI Taxonomy" id="2604572"/>
    <lineage>
        <taxon>Bacteria</taxon>
        <taxon>Bacillati</taxon>
        <taxon>Actinomycetota</taxon>
        <taxon>Actinomycetes</taxon>
        <taxon>Streptosporangiales</taxon>
        <taxon>Thermomonosporaceae</taxon>
        <taxon>Actinomadura</taxon>
    </lineage>
</organism>
<gene>
    <name evidence="1" type="ORF">FXF68_31620</name>
</gene>
<keyword evidence="2" id="KW-1185">Reference proteome</keyword>
<dbReference type="RefSeq" id="WP_148765679.1">
    <property type="nucleotide sequence ID" value="NZ_VSRQ01000007.1"/>
</dbReference>
<name>A0A5D3FBB9_9ACTN</name>
<evidence type="ECO:0008006" key="3">
    <source>
        <dbReference type="Google" id="ProtNLM"/>
    </source>
</evidence>
<proteinExistence type="predicted"/>
<dbReference type="Proteomes" id="UP000323505">
    <property type="component" value="Unassembled WGS sequence"/>
</dbReference>
<sequence>MSAHTRRINAPTVRLRHGANDILREIFEARTDGEVAGYIGVDASTYSRMQNWASHPGPLFTARLILAARNVVELKGDELNLSDLFEIVTEDGTTVPLCLNCPEHTPGPLLTRQAS</sequence>
<accession>A0A5D3FBB9</accession>
<reference evidence="1 2" key="1">
    <citation type="submission" date="2019-08" db="EMBL/GenBank/DDBJ databases">
        <title>Actinomadura sp. nov. CYP1-5 isolated from mountain soil.</title>
        <authorList>
            <person name="Songsumanus A."/>
            <person name="Kuncharoen N."/>
            <person name="Kudo T."/>
            <person name="Yuki M."/>
            <person name="Igarashi Y."/>
            <person name="Tanasupawat S."/>
        </authorList>
    </citation>
    <scope>NUCLEOTIDE SEQUENCE [LARGE SCALE GENOMIC DNA]</scope>
    <source>
        <strain evidence="1 2">CYP1-5</strain>
    </source>
</reference>
<evidence type="ECO:0000313" key="2">
    <source>
        <dbReference type="Proteomes" id="UP000323505"/>
    </source>
</evidence>
<evidence type="ECO:0000313" key="1">
    <source>
        <dbReference type="EMBL" id="TYK45228.1"/>
    </source>
</evidence>
<dbReference type="EMBL" id="VSRQ01000007">
    <property type="protein sequence ID" value="TYK45228.1"/>
    <property type="molecule type" value="Genomic_DNA"/>
</dbReference>
<dbReference type="AlphaFoldDB" id="A0A5D3FBB9"/>
<comment type="caution">
    <text evidence="1">The sequence shown here is derived from an EMBL/GenBank/DDBJ whole genome shotgun (WGS) entry which is preliminary data.</text>
</comment>